<dbReference type="EC" id="1.13.11.-" evidence="6"/>
<accession>A0A1L1PS32</accession>
<comment type="similarity">
    <text evidence="1">Belongs to the nitronate monooxygenase family. NMO class I subfamily.</text>
</comment>
<dbReference type="AlphaFoldDB" id="A0A1L1PS32"/>
<dbReference type="PANTHER" id="PTHR42747">
    <property type="entry name" value="NITRONATE MONOOXYGENASE-RELATED"/>
    <property type="match status" value="1"/>
</dbReference>
<evidence type="ECO:0000256" key="3">
    <source>
        <dbReference type="ARBA" id="ARBA00022643"/>
    </source>
</evidence>
<evidence type="ECO:0000313" key="7">
    <source>
        <dbReference type="Proteomes" id="UP000028878"/>
    </source>
</evidence>
<dbReference type="RefSeq" id="WP_009517886.1">
    <property type="nucleotide sequence ID" value="NZ_CCAE010000051.1"/>
</dbReference>
<evidence type="ECO:0000256" key="4">
    <source>
        <dbReference type="ARBA" id="ARBA00023002"/>
    </source>
</evidence>
<proteinExistence type="inferred from homology"/>
<keyword evidence="4 6" id="KW-0560">Oxidoreductase</keyword>
<dbReference type="EMBL" id="CCAE010000051">
    <property type="protein sequence ID" value="CDN89727.1"/>
    <property type="molecule type" value="Genomic_DNA"/>
</dbReference>
<keyword evidence="3" id="KW-0288">FMN</keyword>
<reference evidence="7" key="1">
    <citation type="submission" date="2014-02" db="EMBL/GenBank/DDBJ databases">
        <authorList>
            <person name="Gan H."/>
        </authorList>
    </citation>
    <scope>NUCLEOTIDE SEQUENCE [LARGE SCALE GENOMIC DNA]</scope>
    <source>
        <strain evidence="7">S1</strain>
    </source>
</reference>
<protein>
    <submittedName>
        <fullName evidence="6">2-nitropropane dioxygenase</fullName>
        <ecNumber evidence="6">1.13.11.-</ecNumber>
    </submittedName>
</protein>
<dbReference type="GO" id="GO:0051213">
    <property type="term" value="F:dioxygenase activity"/>
    <property type="evidence" value="ECO:0007669"/>
    <property type="project" value="UniProtKB-KW"/>
</dbReference>
<dbReference type="SUPFAM" id="SSF51412">
    <property type="entry name" value="Inosine monophosphate dehydrogenase (IMPDH)"/>
    <property type="match status" value="1"/>
</dbReference>
<evidence type="ECO:0000256" key="5">
    <source>
        <dbReference type="ARBA" id="ARBA00023033"/>
    </source>
</evidence>
<evidence type="ECO:0000313" key="6">
    <source>
        <dbReference type="EMBL" id="CDN89727.1"/>
    </source>
</evidence>
<name>A0A1L1PS32_HYDIT</name>
<keyword evidence="5" id="KW-0503">Monooxygenase</keyword>
<gene>
    <name evidence="6" type="ORF">BN948_04167</name>
</gene>
<keyword evidence="7" id="KW-1185">Reference proteome</keyword>
<keyword evidence="6" id="KW-0223">Dioxygenase</keyword>
<dbReference type="Proteomes" id="UP000028878">
    <property type="component" value="Unassembled WGS sequence"/>
</dbReference>
<reference evidence="7" key="2">
    <citation type="submission" date="2014-11" db="EMBL/GenBank/DDBJ databases">
        <title>Draft genome sequence of Hydrogenophaga intermedia S1.</title>
        <authorList>
            <person name="Gan H.M."/>
            <person name="Chew T.H."/>
            <person name="Stolz A."/>
        </authorList>
    </citation>
    <scope>NUCLEOTIDE SEQUENCE [LARGE SCALE GENOMIC DNA]</scope>
    <source>
        <strain evidence="7">S1</strain>
    </source>
</reference>
<keyword evidence="2" id="KW-0285">Flavoprotein</keyword>
<evidence type="ECO:0000256" key="2">
    <source>
        <dbReference type="ARBA" id="ARBA00022630"/>
    </source>
</evidence>
<dbReference type="Gene3D" id="3.20.20.70">
    <property type="entry name" value="Aldolase class I"/>
    <property type="match status" value="1"/>
</dbReference>
<organism evidence="6 7">
    <name type="scientific">Hydrogenophaga intermedia</name>
    <dbReference type="NCBI Taxonomy" id="65786"/>
    <lineage>
        <taxon>Bacteria</taxon>
        <taxon>Pseudomonadati</taxon>
        <taxon>Pseudomonadota</taxon>
        <taxon>Betaproteobacteria</taxon>
        <taxon>Burkholderiales</taxon>
        <taxon>Comamonadaceae</taxon>
        <taxon>Hydrogenophaga</taxon>
    </lineage>
</organism>
<dbReference type="GO" id="GO:0018580">
    <property type="term" value="F:nitronate monooxygenase activity"/>
    <property type="evidence" value="ECO:0007669"/>
    <property type="project" value="InterPro"/>
</dbReference>
<dbReference type="CDD" id="cd04730">
    <property type="entry name" value="NPD_like"/>
    <property type="match status" value="1"/>
</dbReference>
<sequence>MPIPDLLHGRLAIPAIGAPMFLVSFPPLVKALCLAGVVGTFPHVNARPSSQLDEWITALRTELDDHESTNPQARVAPFGVNLVCHRSNPRFLPDLDIVVKHRVPLVLTSLGNPAPVAEAVHAYGGVVFSDVVSAAQARKAAEAGVDGLICVGGGAGGHASHQSMFSLVREVREFWRGCLILGGGINDGHQIRAAEALGADLAYIGTRFNATRESHAQAEFKQMIVDSGVGDLVNTDRFTGVHANFLRASIERFGIDVATLPPKRPDIAGIADTEAKAWRDFWSAGHGVATIHDVPGVAELVSRMAAEYAAACRLPASPAVRHLDEVQLP</sequence>
<dbReference type="PANTHER" id="PTHR42747:SF4">
    <property type="entry name" value="BLR1330 PROTEIN"/>
    <property type="match status" value="1"/>
</dbReference>
<dbReference type="InterPro" id="IPR004136">
    <property type="entry name" value="NMO"/>
</dbReference>
<dbReference type="InterPro" id="IPR013785">
    <property type="entry name" value="Aldolase_TIM"/>
</dbReference>
<evidence type="ECO:0000256" key="1">
    <source>
        <dbReference type="ARBA" id="ARBA00009881"/>
    </source>
</evidence>
<dbReference type="Pfam" id="PF03060">
    <property type="entry name" value="NMO"/>
    <property type="match status" value="1"/>
</dbReference>